<organism evidence="2 3">
    <name type="scientific">Pichia kudriavzevii</name>
    <name type="common">Yeast</name>
    <name type="synonym">Issatchenkia orientalis</name>
    <dbReference type="NCBI Taxonomy" id="4909"/>
    <lineage>
        <taxon>Eukaryota</taxon>
        <taxon>Fungi</taxon>
        <taxon>Dikarya</taxon>
        <taxon>Ascomycota</taxon>
        <taxon>Saccharomycotina</taxon>
        <taxon>Pichiomycetes</taxon>
        <taxon>Pichiales</taxon>
        <taxon>Pichiaceae</taxon>
        <taxon>Pichia</taxon>
    </lineage>
</organism>
<sequence length="76" mass="8953">MHIAEIIRIIIRGLEILSCVYPFYLIKARQIYFAGAAFCLSRICSLVIILTRFEIQYYLEITDIHFKSRIVLQQTV</sequence>
<proteinExistence type="predicted"/>
<feature type="transmembrane region" description="Helical" evidence="1">
    <location>
        <begin position="31"/>
        <end position="50"/>
    </location>
</feature>
<evidence type="ECO:0000256" key="1">
    <source>
        <dbReference type="SAM" id="Phobius"/>
    </source>
</evidence>
<keyword evidence="1" id="KW-0472">Membrane</keyword>
<keyword evidence="1" id="KW-1133">Transmembrane helix</keyword>
<gene>
    <name evidence="2" type="ORF">BOH78_0751</name>
</gene>
<accession>A0A1V2LT69</accession>
<name>A0A1V2LT69_PICKU</name>
<dbReference type="Proteomes" id="UP000189274">
    <property type="component" value="Unassembled WGS sequence"/>
</dbReference>
<protein>
    <submittedName>
        <fullName evidence="2">Uncharacterized protein</fullName>
    </submittedName>
</protein>
<comment type="caution">
    <text evidence="2">The sequence shown here is derived from an EMBL/GenBank/DDBJ whole genome shotgun (WGS) entry which is preliminary data.</text>
</comment>
<keyword evidence="1" id="KW-0812">Transmembrane</keyword>
<dbReference type="AlphaFoldDB" id="A0A1V2LT69"/>
<dbReference type="EMBL" id="MQVM01000003">
    <property type="protein sequence ID" value="ONH76890.1"/>
    <property type="molecule type" value="Genomic_DNA"/>
</dbReference>
<evidence type="ECO:0000313" key="3">
    <source>
        <dbReference type="Proteomes" id="UP000189274"/>
    </source>
</evidence>
<reference evidence="3" key="1">
    <citation type="journal article" date="2017" name="Genome Announc.">
        <title>Genome sequences of Cyberlindnera fabianii 65, Pichia kudriavzevii 129, and Saccharomyces cerevisiae 131 isolated from fermented masau fruits in Zimbabwe.</title>
        <authorList>
            <person name="van Rijswijck I.M.H."/>
            <person name="Derks M.F.L."/>
            <person name="Abee T."/>
            <person name="de Ridder D."/>
            <person name="Smid E.J."/>
        </authorList>
    </citation>
    <scope>NUCLEOTIDE SEQUENCE [LARGE SCALE GENOMIC DNA]</scope>
    <source>
        <strain evidence="3">129</strain>
    </source>
</reference>
<evidence type="ECO:0000313" key="2">
    <source>
        <dbReference type="EMBL" id="ONH76890.1"/>
    </source>
</evidence>